<dbReference type="PANTHER" id="PTHR14209">
    <property type="entry name" value="ISOAMYL ACETATE-HYDROLYZING ESTERASE 1"/>
    <property type="match status" value="1"/>
</dbReference>
<dbReference type="InterPro" id="IPR013830">
    <property type="entry name" value="SGNH_hydro"/>
</dbReference>
<gene>
    <name evidence="2" type="ORF">BJ322DRAFT_1032335</name>
</gene>
<reference evidence="2" key="2">
    <citation type="submission" date="2020-11" db="EMBL/GenBank/DDBJ databases">
        <authorList>
            <consortium name="DOE Joint Genome Institute"/>
            <person name="Kuo A."/>
            <person name="Miyauchi S."/>
            <person name="Kiss E."/>
            <person name="Drula E."/>
            <person name="Kohler A."/>
            <person name="Sanchez-Garcia M."/>
            <person name="Andreopoulos B."/>
            <person name="Barry K.W."/>
            <person name="Bonito G."/>
            <person name="Buee M."/>
            <person name="Carver A."/>
            <person name="Chen C."/>
            <person name="Cichocki N."/>
            <person name="Clum A."/>
            <person name="Culley D."/>
            <person name="Crous P.W."/>
            <person name="Fauchery L."/>
            <person name="Girlanda M."/>
            <person name="Hayes R."/>
            <person name="Keri Z."/>
            <person name="Labutti K."/>
            <person name="Lipzen A."/>
            <person name="Lombard V."/>
            <person name="Magnuson J."/>
            <person name="Maillard F."/>
            <person name="Morin E."/>
            <person name="Murat C."/>
            <person name="Nolan M."/>
            <person name="Ohm R."/>
            <person name="Pangilinan J."/>
            <person name="Pereira M."/>
            <person name="Perotto S."/>
            <person name="Peter M."/>
            <person name="Riley R."/>
            <person name="Sitrit Y."/>
            <person name="Stielow B."/>
            <person name="Szollosi G."/>
            <person name="Zifcakova L."/>
            <person name="Stursova M."/>
            <person name="Spatafora J.W."/>
            <person name="Tedersoo L."/>
            <person name="Vaario L.-M."/>
            <person name="Yamada A."/>
            <person name="Yan M."/>
            <person name="Wang P."/>
            <person name="Xu J."/>
            <person name="Bruns T."/>
            <person name="Baldrian P."/>
            <person name="Vilgalys R."/>
            <person name="Henrissat B."/>
            <person name="Grigoriev I.V."/>
            <person name="Hibbett D."/>
            <person name="Nagy L.G."/>
            <person name="Martin F.M."/>
        </authorList>
    </citation>
    <scope>NUCLEOTIDE SEQUENCE</scope>
    <source>
        <strain evidence="2">UH-Tt-Lm1</strain>
    </source>
</reference>
<reference evidence="2" key="1">
    <citation type="journal article" date="2020" name="Nat. Commun.">
        <title>Large-scale genome sequencing of mycorrhizal fungi provides insights into the early evolution of symbiotic traits.</title>
        <authorList>
            <person name="Miyauchi S."/>
            <person name="Kiss E."/>
            <person name="Kuo A."/>
            <person name="Drula E."/>
            <person name="Kohler A."/>
            <person name="Sanchez-Garcia M."/>
            <person name="Morin E."/>
            <person name="Andreopoulos B."/>
            <person name="Barry K.W."/>
            <person name="Bonito G."/>
            <person name="Buee M."/>
            <person name="Carver A."/>
            <person name="Chen C."/>
            <person name="Cichocki N."/>
            <person name="Clum A."/>
            <person name="Culley D."/>
            <person name="Crous P.W."/>
            <person name="Fauchery L."/>
            <person name="Girlanda M."/>
            <person name="Hayes R.D."/>
            <person name="Keri Z."/>
            <person name="LaButti K."/>
            <person name="Lipzen A."/>
            <person name="Lombard V."/>
            <person name="Magnuson J."/>
            <person name="Maillard F."/>
            <person name="Murat C."/>
            <person name="Nolan M."/>
            <person name="Ohm R.A."/>
            <person name="Pangilinan J."/>
            <person name="Pereira M.F."/>
            <person name="Perotto S."/>
            <person name="Peter M."/>
            <person name="Pfister S."/>
            <person name="Riley R."/>
            <person name="Sitrit Y."/>
            <person name="Stielow J.B."/>
            <person name="Szollosi G."/>
            <person name="Zifcakova L."/>
            <person name="Stursova M."/>
            <person name="Spatafora J.W."/>
            <person name="Tedersoo L."/>
            <person name="Vaario L.M."/>
            <person name="Yamada A."/>
            <person name="Yan M."/>
            <person name="Wang P."/>
            <person name="Xu J."/>
            <person name="Bruns T."/>
            <person name="Baldrian P."/>
            <person name="Vilgalys R."/>
            <person name="Dunand C."/>
            <person name="Henrissat B."/>
            <person name="Grigoriev I.V."/>
            <person name="Hibbett D."/>
            <person name="Nagy L.G."/>
            <person name="Martin F.M."/>
        </authorList>
    </citation>
    <scope>NUCLEOTIDE SEQUENCE</scope>
    <source>
        <strain evidence="2">UH-Tt-Lm1</strain>
    </source>
</reference>
<dbReference type="Gene3D" id="3.40.50.1110">
    <property type="entry name" value="SGNH hydrolase"/>
    <property type="match status" value="1"/>
</dbReference>
<keyword evidence="3" id="KW-1185">Reference proteome</keyword>
<evidence type="ECO:0000313" key="2">
    <source>
        <dbReference type="EMBL" id="KAF9792959.1"/>
    </source>
</evidence>
<dbReference type="AlphaFoldDB" id="A0A9P6LCP0"/>
<dbReference type="Proteomes" id="UP000736335">
    <property type="component" value="Unassembled WGS sequence"/>
</dbReference>
<comment type="caution">
    <text evidence="2">The sequence shown here is derived from an EMBL/GenBank/DDBJ whole genome shotgun (WGS) entry which is preliminary data.</text>
</comment>
<name>A0A9P6LCP0_9AGAM</name>
<dbReference type="PANTHER" id="PTHR14209:SF19">
    <property type="entry name" value="ISOAMYL ACETATE-HYDROLYZING ESTERASE 1 HOMOLOG"/>
    <property type="match status" value="1"/>
</dbReference>
<dbReference type="Pfam" id="PF13472">
    <property type="entry name" value="Lipase_GDSL_2"/>
    <property type="match status" value="1"/>
</dbReference>
<protein>
    <submittedName>
        <fullName evidence="2">SGNH hydrolase-type esterase domain-containing protein</fullName>
    </submittedName>
</protein>
<organism evidence="2 3">
    <name type="scientific">Thelephora terrestris</name>
    <dbReference type="NCBI Taxonomy" id="56493"/>
    <lineage>
        <taxon>Eukaryota</taxon>
        <taxon>Fungi</taxon>
        <taxon>Dikarya</taxon>
        <taxon>Basidiomycota</taxon>
        <taxon>Agaricomycotina</taxon>
        <taxon>Agaricomycetes</taxon>
        <taxon>Thelephorales</taxon>
        <taxon>Thelephoraceae</taxon>
        <taxon>Thelephora</taxon>
    </lineage>
</organism>
<evidence type="ECO:0000259" key="1">
    <source>
        <dbReference type="Pfam" id="PF13472"/>
    </source>
</evidence>
<dbReference type="SUPFAM" id="SSF52266">
    <property type="entry name" value="SGNH hydrolase"/>
    <property type="match status" value="1"/>
</dbReference>
<dbReference type="EMBL" id="WIUZ02000001">
    <property type="protein sequence ID" value="KAF9792959.1"/>
    <property type="molecule type" value="Genomic_DNA"/>
</dbReference>
<dbReference type="InterPro" id="IPR036514">
    <property type="entry name" value="SGNH_hydro_sf"/>
</dbReference>
<dbReference type="InterPro" id="IPR045136">
    <property type="entry name" value="Iah1-like"/>
</dbReference>
<sequence length="256" mass="28981">MAANILDAIMLFGDSITQASWELEGVGARLSFVYARKLDVINPGLSGYNTEWAIPVFEQVFAKKEQQPYVPAVRLLTIWFGANDAVLPPERQHVPLVQFIANLKRLITMVRSPASEYYSPKTRILLISPPPVNTHQRGADLSSRDPPRKCDRDFDMTKLYAEAVARTAQEEGVAVADVWTVVWEAAGKDEQALDAYLLDGLHLNAKGYELAYNVINESIKQSYPEIYHEKLQYVIPRHDEIDPSNIRESVRARRLE</sequence>
<dbReference type="GO" id="GO:0016787">
    <property type="term" value="F:hydrolase activity"/>
    <property type="evidence" value="ECO:0007669"/>
    <property type="project" value="UniProtKB-KW"/>
</dbReference>
<dbReference type="OrthoDB" id="671439at2759"/>
<evidence type="ECO:0000313" key="3">
    <source>
        <dbReference type="Proteomes" id="UP000736335"/>
    </source>
</evidence>
<keyword evidence="2" id="KW-0378">Hydrolase</keyword>
<proteinExistence type="predicted"/>
<accession>A0A9P6LCP0</accession>
<dbReference type="CDD" id="cd01838">
    <property type="entry name" value="Isoamyl_acetate_hydrolase_like"/>
    <property type="match status" value="1"/>
</dbReference>
<feature type="domain" description="SGNH hydrolase-type esterase" evidence="1">
    <location>
        <begin position="11"/>
        <end position="210"/>
    </location>
</feature>